<dbReference type="GO" id="GO:0008999">
    <property type="term" value="F:protein-N-terminal-alanine acetyltransferase activity"/>
    <property type="evidence" value="ECO:0007669"/>
    <property type="project" value="UniProtKB-EC"/>
</dbReference>
<dbReference type="GO" id="GO:0005840">
    <property type="term" value="C:ribosome"/>
    <property type="evidence" value="ECO:0007669"/>
    <property type="project" value="UniProtKB-KW"/>
</dbReference>
<reference evidence="6 7" key="1">
    <citation type="submission" date="2021-12" db="EMBL/GenBank/DDBJ databases">
        <title>Discovery of the Pendulisporaceae a myxobacterial family with distinct sporulation behavior and unique specialized metabolism.</title>
        <authorList>
            <person name="Garcia R."/>
            <person name="Popoff A."/>
            <person name="Bader C.D."/>
            <person name="Loehr J."/>
            <person name="Walesch S."/>
            <person name="Walt C."/>
            <person name="Boldt J."/>
            <person name="Bunk B."/>
            <person name="Haeckl F.J.F.P.J."/>
            <person name="Gunesch A.P."/>
            <person name="Birkelbach J."/>
            <person name="Nuebel U."/>
            <person name="Pietschmann T."/>
            <person name="Bach T."/>
            <person name="Mueller R."/>
        </authorList>
    </citation>
    <scope>NUCLEOTIDE SEQUENCE [LARGE SCALE GENOMIC DNA]</scope>
    <source>
        <strain evidence="6 7">MSr11954</strain>
    </source>
</reference>
<dbReference type="EC" id="2.3.1.266" evidence="6"/>
<dbReference type="RefSeq" id="WP_394823837.1">
    <property type="nucleotide sequence ID" value="NZ_CP089984.1"/>
</dbReference>
<accession>A0ABZ2LX88</accession>
<keyword evidence="3 6" id="KW-0808">Transferase</keyword>
<dbReference type="InterPro" id="IPR006464">
    <property type="entry name" value="AcTrfase_RimI/Ard1"/>
</dbReference>
<evidence type="ECO:0000256" key="3">
    <source>
        <dbReference type="ARBA" id="ARBA00022679"/>
    </source>
</evidence>
<evidence type="ECO:0000256" key="2">
    <source>
        <dbReference type="ARBA" id="ARBA00022490"/>
    </source>
</evidence>
<keyword evidence="2" id="KW-0963">Cytoplasm</keyword>
<evidence type="ECO:0000256" key="4">
    <source>
        <dbReference type="ARBA" id="ARBA00023315"/>
    </source>
</evidence>
<dbReference type="EMBL" id="CP089984">
    <property type="protein sequence ID" value="WXB14219.1"/>
    <property type="molecule type" value="Genomic_DNA"/>
</dbReference>
<comment type="similarity">
    <text evidence="1">Belongs to the acetyltransferase family. RimI subfamily.</text>
</comment>
<dbReference type="InterPro" id="IPR016181">
    <property type="entry name" value="Acyl_CoA_acyltransferase"/>
</dbReference>
<sequence length="164" mass="18720">MHPLRIESMRPGDIADVLAIDAASFESHRATEATLREELARPWSHLWVARADSDRPSAYIIVWHVADELHVLNVATDPASRRRGHARALMERTIEYGRRGDVRLVVLEVRRSNRAAIALYRTLGFFAMALRAGYYSDGEDAIEMMLLLDPGTREILQREDEVRI</sequence>
<name>A0ABZ2LX88_9BACT</name>
<dbReference type="InterPro" id="IPR050680">
    <property type="entry name" value="YpeA/RimI_acetyltransf"/>
</dbReference>
<evidence type="ECO:0000313" key="6">
    <source>
        <dbReference type="EMBL" id="WXB14219.1"/>
    </source>
</evidence>
<feature type="domain" description="N-acetyltransferase" evidence="5">
    <location>
        <begin position="4"/>
        <end position="149"/>
    </location>
</feature>
<evidence type="ECO:0000256" key="1">
    <source>
        <dbReference type="ARBA" id="ARBA00005395"/>
    </source>
</evidence>
<protein>
    <submittedName>
        <fullName evidence="6">Ribosomal protein S18-alanine N-acetyltransferase</fullName>
        <ecNumber evidence="6">2.3.1.266</ecNumber>
    </submittedName>
</protein>
<dbReference type="NCBIfam" id="TIGR01575">
    <property type="entry name" value="rimI"/>
    <property type="match status" value="1"/>
</dbReference>
<gene>
    <name evidence="6" type="primary">rimI</name>
    <name evidence="6" type="ORF">LZC94_41120</name>
</gene>
<dbReference type="PANTHER" id="PTHR43420:SF12">
    <property type="entry name" value="N-ACETYLTRANSFERASE DOMAIN-CONTAINING PROTEIN"/>
    <property type="match status" value="1"/>
</dbReference>
<organism evidence="6 7">
    <name type="scientific">Pendulispora albinea</name>
    <dbReference type="NCBI Taxonomy" id="2741071"/>
    <lineage>
        <taxon>Bacteria</taxon>
        <taxon>Pseudomonadati</taxon>
        <taxon>Myxococcota</taxon>
        <taxon>Myxococcia</taxon>
        <taxon>Myxococcales</taxon>
        <taxon>Sorangiineae</taxon>
        <taxon>Pendulisporaceae</taxon>
        <taxon>Pendulispora</taxon>
    </lineage>
</organism>
<evidence type="ECO:0000313" key="7">
    <source>
        <dbReference type="Proteomes" id="UP001370348"/>
    </source>
</evidence>
<keyword evidence="6" id="KW-0689">Ribosomal protein</keyword>
<dbReference type="Gene3D" id="3.40.630.30">
    <property type="match status" value="1"/>
</dbReference>
<dbReference type="InterPro" id="IPR000182">
    <property type="entry name" value="GNAT_dom"/>
</dbReference>
<dbReference type="PANTHER" id="PTHR43420">
    <property type="entry name" value="ACETYLTRANSFERASE"/>
    <property type="match status" value="1"/>
</dbReference>
<dbReference type="Pfam" id="PF00583">
    <property type="entry name" value="Acetyltransf_1"/>
    <property type="match status" value="1"/>
</dbReference>
<evidence type="ECO:0000259" key="5">
    <source>
        <dbReference type="PROSITE" id="PS51186"/>
    </source>
</evidence>
<dbReference type="PROSITE" id="PS51186">
    <property type="entry name" value="GNAT"/>
    <property type="match status" value="1"/>
</dbReference>
<proteinExistence type="inferred from homology"/>
<dbReference type="CDD" id="cd04301">
    <property type="entry name" value="NAT_SF"/>
    <property type="match status" value="1"/>
</dbReference>
<keyword evidence="7" id="KW-1185">Reference proteome</keyword>
<dbReference type="SUPFAM" id="SSF55729">
    <property type="entry name" value="Acyl-CoA N-acyltransferases (Nat)"/>
    <property type="match status" value="1"/>
</dbReference>
<dbReference type="Proteomes" id="UP001370348">
    <property type="component" value="Chromosome"/>
</dbReference>
<keyword evidence="6" id="KW-0687">Ribonucleoprotein</keyword>
<keyword evidence="4 6" id="KW-0012">Acyltransferase</keyword>